<feature type="domain" description="GHMP kinase C-terminal" evidence="11">
    <location>
        <begin position="196"/>
        <end position="270"/>
    </location>
</feature>
<dbReference type="Gene3D" id="3.30.70.890">
    <property type="entry name" value="GHMP kinase, C-terminal domain"/>
    <property type="match status" value="1"/>
</dbReference>
<dbReference type="AlphaFoldDB" id="A0A9D1P1M7"/>
<evidence type="ECO:0000256" key="6">
    <source>
        <dbReference type="ARBA" id="ARBA00022777"/>
    </source>
</evidence>
<evidence type="ECO:0000256" key="4">
    <source>
        <dbReference type="ARBA" id="ARBA00022679"/>
    </source>
</evidence>
<dbReference type="GO" id="GO:0019288">
    <property type="term" value="P:isopentenyl diphosphate biosynthetic process, methylerythritol 4-phosphate pathway"/>
    <property type="evidence" value="ECO:0007669"/>
    <property type="project" value="UniProtKB-UniRule"/>
</dbReference>
<accession>A0A9D1P1M7</accession>
<evidence type="ECO:0000256" key="2">
    <source>
        <dbReference type="ARBA" id="ARBA00012052"/>
    </source>
</evidence>
<evidence type="ECO:0000256" key="9">
    <source>
        <dbReference type="HAMAP-Rule" id="MF_00061"/>
    </source>
</evidence>
<proteinExistence type="inferred from homology"/>
<evidence type="ECO:0000256" key="7">
    <source>
        <dbReference type="ARBA" id="ARBA00022840"/>
    </source>
</evidence>
<dbReference type="Pfam" id="PF00288">
    <property type="entry name" value="GHMP_kinases_N"/>
    <property type="match status" value="1"/>
</dbReference>
<dbReference type="InterPro" id="IPR020568">
    <property type="entry name" value="Ribosomal_Su5_D2-typ_SF"/>
</dbReference>
<evidence type="ECO:0000256" key="1">
    <source>
        <dbReference type="ARBA" id="ARBA00009684"/>
    </source>
</evidence>
<dbReference type="Proteomes" id="UP000824169">
    <property type="component" value="Unassembled WGS sequence"/>
</dbReference>
<keyword evidence="7 9" id="KW-0067">ATP-binding</keyword>
<feature type="domain" description="GHMP kinase N-terminal" evidence="10">
    <location>
        <begin position="64"/>
        <end position="142"/>
    </location>
</feature>
<feature type="active site" evidence="9">
    <location>
        <position position="134"/>
    </location>
</feature>
<dbReference type="GO" id="GO:0050515">
    <property type="term" value="F:4-(cytidine 5'-diphospho)-2-C-methyl-D-erythritol kinase activity"/>
    <property type="evidence" value="ECO:0007669"/>
    <property type="project" value="UniProtKB-UniRule"/>
</dbReference>
<evidence type="ECO:0000313" key="13">
    <source>
        <dbReference type="Proteomes" id="UP000824169"/>
    </source>
</evidence>
<dbReference type="HAMAP" id="MF_00061">
    <property type="entry name" value="IspE"/>
    <property type="match status" value="1"/>
</dbReference>
<evidence type="ECO:0000256" key="8">
    <source>
        <dbReference type="ARBA" id="ARBA00032554"/>
    </source>
</evidence>
<name>A0A9D1P1M7_9FIRM</name>
<dbReference type="EMBL" id="DVOO01000011">
    <property type="protein sequence ID" value="HIV24840.1"/>
    <property type="molecule type" value="Genomic_DNA"/>
</dbReference>
<evidence type="ECO:0000256" key="5">
    <source>
        <dbReference type="ARBA" id="ARBA00022741"/>
    </source>
</evidence>
<reference evidence="12" key="1">
    <citation type="submission" date="2020-10" db="EMBL/GenBank/DDBJ databases">
        <authorList>
            <person name="Gilroy R."/>
        </authorList>
    </citation>
    <scope>NUCLEOTIDE SEQUENCE</scope>
    <source>
        <strain evidence="12">CHK188-20938</strain>
    </source>
</reference>
<dbReference type="InterPro" id="IPR004424">
    <property type="entry name" value="IspE"/>
</dbReference>
<feature type="active site" evidence="9">
    <location>
        <position position="8"/>
    </location>
</feature>
<dbReference type="InterPro" id="IPR014721">
    <property type="entry name" value="Ribsml_uS5_D2-typ_fold_subgr"/>
</dbReference>
<feature type="binding site" evidence="9">
    <location>
        <begin position="92"/>
        <end position="102"/>
    </location>
    <ligand>
        <name>ATP</name>
        <dbReference type="ChEBI" id="CHEBI:30616"/>
    </ligand>
</feature>
<comment type="function">
    <text evidence="9">Catalyzes the phosphorylation of the position 2 hydroxy group of 4-diphosphocytidyl-2C-methyl-D-erythritol.</text>
</comment>
<dbReference type="EC" id="2.7.1.148" evidence="2 9"/>
<comment type="pathway">
    <text evidence="9">Isoprenoid biosynthesis; isopentenyl diphosphate biosynthesis via DXP pathway; isopentenyl diphosphate from 1-deoxy-D-xylulose 5-phosphate: step 3/6.</text>
</comment>
<dbReference type="Pfam" id="PF08544">
    <property type="entry name" value="GHMP_kinases_C"/>
    <property type="match status" value="1"/>
</dbReference>
<keyword evidence="4 9" id="KW-0808">Transferase</keyword>
<dbReference type="SUPFAM" id="SSF55060">
    <property type="entry name" value="GHMP Kinase, C-terminal domain"/>
    <property type="match status" value="1"/>
</dbReference>
<comment type="caution">
    <text evidence="12">The sequence shown here is derived from an EMBL/GenBank/DDBJ whole genome shotgun (WGS) entry which is preliminary data.</text>
</comment>
<keyword evidence="5 9" id="KW-0547">Nucleotide-binding</keyword>
<dbReference type="PANTHER" id="PTHR43527">
    <property type="entry name" value="4-DIPHOSPHOCYTIDYL-2-C-METHYL-D-ERYTHRITOL KINASE, CHLOROPLASTIC"/>
    <property type="match status" value="1"/>
</dbReference>
<dbReference type="PANTHER" id="PTHR43527:SF2">
    <property type="entry name" value="4-DIPHOSPHOCYTIDYL-2-C-METHYL-D-ERYTHRITOL KINASE, CHLOROPLASTIC"/>
    <property type="match status" value="1"/>
</dbReference>
<dbReference type="InterPro" id="IPR013750">
    <property type="entry name" value="GHMP_kinase_C_dom"/>
</dbReference>
<evidence type="ECO:0000259" key="11">
    <source>
        <dbReference type="Pfam" id="PF08544"/>
    </source>
</evidence>
<keyword evidence="9" id="KW-0414">Isoprene biosynthesis</keyword>
<reference evidence="12" key="2">
    <citation type="journal article" date="2021" name="PeerJ">
        <title>Extensive microbial diversity within the chicken gut microbiome revealed by metagenomics and culture.</title>
        <authorList>
            <person name="Gilroy R."/>
            <person name="Ravi A."/>
            <person name="Getino M."/>
            <person name="Pursley I."/>
            <person name="Horton D.L."/>
            <person name="Alikhan N.F."/>
            <person name="Baker D."/>
            <person name="Gharbi K."/>
            <person name="Hall N."/>
            <person name="Watson M."/>
            <person name="Adriaenssens E.M."/>
            <person name="Foster-Nyarko E."/>
            <person name="Jarju S."/>
            <person name="Secka A."/>
            <person name="Antonio M."/>
            <person name="Oren A."/>
            <person name="Chaudhuri R.R."/>
            <person name="La Ragione R."/>
            <person name="Hildebrand F."/>
            <person name="Pallen M.J."/>
        </authorList>
    </citation>
    <scope>NUCLEOTIDE SEQUENCE</scope>
    <source>
        <strain evidence="12">CHK188-20938</strain>
    </source>
</reference>
<sequence>MKLKAMGKINLALDVVRKREDGYHEVRMIMQTVQIYDLLEIYERREAGIRMTTNLRYLPVNENNLVYRAAQLLMDEFHVDAGLEIRLQKTIPVAAGMAGGSSDAAAALVGVNRLFRLGLTRKELMERAVRLGADVPYCVMRGTALSEGIGEILTPLPPMPDCYILVGKPPVSVSTRFVYGKLNAAGLERHPDVDGMVEALQKESLPGITSRMENVLETVTVPAYPVIREIKRHMKENGAENALMSGSGPTVFGIFTDRETARAACRKLKTSGLARQVFLTRPFGNGGYRNGKR</sequence>
<dbReference type="InterPro" id="IPR036554">
    <property type="entry name" value="GHMP_kinase_C_sf"/>
</dbReference>
<evidence type="ECO:0000313" key="12">
    <source>
        <dbReference type="EMBL" id="HIV24840.1"/>
    </source>
</evidence>
<protein>
    <recommendedName>
        <fullName evidence="3 9">4-diphosphocytidyl-2-C-methyl-D-erythritol kinase</fullName>
        <shortName evidence="9">CMK</shortName>
        <ecNumber evidence="2 9">2.7.1.148</ecNumber>
    </recommendedName>
    <alternativeName>
        <fullName evidence="8 9">4-(cytidine-5'-diphospho)-2-C-methyl-D-erythritol kinase</fullName>
    </alternativeName>
</protein>
<gene>
    <name evidence="9" type="primary">ispE</name>
    <name evidence="12" type="ORF">IAB71_03490</name>
</gene>
<dbReference type="InterPro" id="IPR006204">
    <property type="entry name" value="GHMP_kinase_N_dom"/>
</dbReference>
<dbReference type="GO" id="GO:0005524">
    <property type="term" value="F:ATP binding"/>
    <property type="evidence" value="ECO:0007669"/>
    <property type="project" value="UniProtKB-UniRule"/>
</dbReference>
<organism evidence="12 13">
    <name type="scientific">Candidatus Scatomonas pullistercoris</name>
    <dbReference type="NCBI Taxonomy" id="2840920"/>
    <lineage>
        <taxon>Bacteria</taxon>
        <taxon>Bacillati</taxon>
        <taxon>Bacillota</taxon>
        <taxon>Clostridia</taxon>
        <taxon>Lachnospirales</taxon>
        <taxon>Lachnospiraceae</taxon>
        <taxon>Lachnospiraceae incertae sedis</taxon>
        <taxon>Candidatus Scatomonas</taxon>
    </lineage>
</organism>
<dbReference type="PIRSF" id="PIRSF010376">
    <property type="entry name" value="IspE"/>
    <property type="match status" value="1"/>
</dbReference>
<evidence type="ECO:0000256" key="3">
    <source>
        <dbReference type="ARBA" id="ARBA00017473"/>
    </source>
</evidence>
<dbReference type="Gene3D" id="3.30.230.10">
    <property type="match status" value="1"/>
</dbReference>
<evidence type="ECO:0000259" key="10">
    <source>
        <dbReference type="Pfam" id="PF00288"/>
    </source>
</evidence>
<dbReference type="NCBIfam" id="TIGR00154">
    <property type="entry name" value="ispE"/>
    <property type="match status" value="1"/>
</dbReference>
<dbReference type="SUPFAM" id="SSF54211">
    <property type="entry name" value="Ribosomal protein S5 domain 2-like"/>
    <property type="match status" value="1"/>
</dbReference>
<dbReference type="GO" id="GO:0016114">
    <property type="term" value="P:terpenoid biosynthetic process"/>
    <property type="evidence" value="ECO:0007669"/>
    <property type="project" value="UniProtKB-UniRule"/>
</dbReference>
<dbReference type="NCBIfam" id="NF011202">
    <property type="entry name" value="PRK14608.1"/>
    <property type="match status" value="1"/>
</dbReference>
<keyword evidence="6 9" id="KW-0418">Kinase</keyword>
<comment type="catalytic activity">
    <reaction evidence="9">
        <text>4-CDP-2-C-methyl-D-erythritol + ATP = 4-CDP-2-C-methyl-D-erythritol 2-phosphate + ADP + H(+)</text>
        <dbReference type="Rhea" id="RHEA:18437"/>
        <dbReference type="ChEBI" id="CHEBI:15378"/>
        <dbReference type="ChEBI" id="CHEBI:30616"/>
        <dbReference type="ChEBI" id="CHEBI:57823"/>
        <dbReference type="ChEBI" id="CHEBI:57919"/>
        <dbReference type="ChEBI" id="CHEBI:456216"/>
        <dbReference type="EC" id="2.7.1.148"/>
    </reaction>
</comment>
<comment type="similarity">
    <text evidence="1 9">Belongs to the GHMP kinase family. IspE subfamily.</text>
</comment>